<reference evidence="3" key="1">
    <citation type="journal article" date="2021" name="Elife">
        <title>Highly contiguous assemblies of 101 drosophilid genomes.</title>
        <authorList>
            <person name="Kim B.Y."/>
            <person name="Wang J.R."/>
            <person name="Miller D.E."/>
            <person name="Barmina O."/>
            <person name="Delaney E."/>
            <person name="Thompson A."/>
            <person name="Comeault A.A."/>
            <person name="Peede D."/>
            <person name="D'Agostino E.R."/>
            <person name="Pelaez J."/>
            <person name="Aguilar J.M."/>
            <person name="Haji D."/>
            <person name="Matsunaga T."/>
            <person name="Armstrong E.E."/>
            <person name="Zych M."/>
            <person name="Ogawa Y."/>
            <person name="Stamenkovic-Radak M."/>
            <person name="Jelic M."/>
            <person name="Veselinovic M.S."/>
            <person name="Tanaskovic M."/>
            <person name="Eric P."/>
            <person name="Gao J.J."/>
            <person name="Katoh T.K."/>
            <person name="Toda M.J."/>
            <person name="Watabe H."/>
            <person name="Watada M."/>
            <person name="Davis J.S."/>
            <person name="Moyle L.C."/>
            <person name="Manoli G."/>
            <person name="Bertolini E."/>
            <person name="Kostal V."/>
            <person name="Hawley R.S."/>
            <person name="Takahashi A."/>
            <person name="Jones C.D."/>
            <person name="Price D.K."/>
            <person name="Whiteman N."/>
            <person name="Kopp A."/>
            <person name="Matute D.R."/>
            <person name="Petrov D.A."/>
        </authorList>
    </citation>
    <scope>NUCLEOTIDE SEQUENCE [LARGE SCALE GENOMIC DNA]</scope>
</reference>
<dbReference type="OrthoDB" id="7865738at2759"/>
<evidence type="ECO:0000313" key="3">
    <source>
        <dbReference type="Proteomes" id="UP001652680"/>
    </source>
</evidence>
<feature type="region of interest" description="Disordered" evidence="1">
    <location>
        <begin position="1"/>
        <end position="31"/>
    </location>
</feature>
<accession>A0A6P4ETG6</accession>
<organism evidence="4">
    <name type="scientific">Drosophila rhopaloa</name>
    <name type="common">Fruit fly</name>
    <dbReference type="NCBI Taxonomy" id="1041015"/>
    <lineage>
        <taxon>Eukaryota</taxon>
        <taxon>Metazoa</taxon>
        <taxon>Ecdysozoa</taxon>
        <taxon>Arthropoda</taxon>
        <taxon>Hexapoda</taxon>
        <taxon>Insecta</taxon>
        <taxon>Pterygota</taxon>
        <taxon>Neoptera</taxon>
        <taxon>Endopterygota</taxon>
        <taxon>Diptera</taxon>
        <taxon>Brachycera</taxon>
        <taxon>Muscomorpha</taxon>
        <taxon>Ephydroidea</taxon>
        <taxon>Drosophilidae</taxon>
        <taxon>Drosophila</taxon>
        <taxon>Sophophora</taxon>
    </lineage>
</organism>
<keyword evidence="3" id="KW-1185">Reference proteome</keyword>
<proteinExistence type="predicted"/>
<evidence type="ECO:0000313" key="2">
    <source>
        <dbReference type="EnsemblMetazoa" id="XP_016979999.1"/>
    </source>
</evidence>
<feature type="compositionally biased region" description="Basic residues" evidence="1">
    <location>
        <begin position="1"/>
        <end position="11"/>
    </location>
</feature>
<dbReference type="EnsemblMetazoa" id="XM_017124510.1">
    <property type="protein sequence ID" value="XP_016979999.1"/>
    <property type="gene ID" value="LOC108045245"/>
</dbReference>
<protein>
    <submittedName>
        <fullName evidence="4">Uncharacterized protein LOC108045245</fullName>
    </submittedName>
</protein>
<evidence type="ECO:0000313" key="4">
    <source>
        <dbReference type="RefSeq" id="XP_016979999.1"/>
    </source>
</evidence>
<name>A0A6P4ETG6_DRORH</name>
<reference evidence="4" key="2">
    <citation type="submission" date="2025-04" db="UniProtKB">
        <authorList>
            <consortium name="RefSeq"/>
        </authorList>
    </citation>
    <scope>IDENTIFICATION</scope>
</reference>
<gene>
    <name evidence="4" type="primary">LOC108045245</name>
    <name evidence="2" type="synonym">108045245</name>
</gene>
<evidence type="ECO:0000256" key="1">
    <source>
        <dbReference type="SAM" id="MobiDB-lite"/>
    </source>
</evidence>
<dbReference type="RefSeq" id="XP_016979999.1">
    <property type="nucleotide sequence ID" value="XM_017124510.1"/>
</dbReference>
<dbReference type="Proteomes" id="UP001652680">
    <property type="component" value="Unassembled WGS sequence"/>
</dbReference>
<reference evidence="2" key="3">
    <citation type="submission" date="2025-05" db="UniProtKB">
        <authorList>
            <consortium name="EnsemblMetazoa"/>
        </authorList>
    </citation>
    <scope>IDENTIFICATION</scope>
</reference>
<dbReference type="GeneID" id="108045245"/>
<dbReference type="AlphaFoldDB" id="A0A6P4ETG6"/>
<sequence>MDSLSLKKKNRTMCNGDGTAPQAEPKPLDHPNWDEVQQMINLKVAEAMNDFFSIHSKALMRLERLIQKHLLNKVDSLSPGDLREIAVLVRKVLKRLKPVFLHPTDDFQVARPQAPEIENPDVERRSTDVIFQNPCCTVQPVARHRKRSKRHPSCSQLDCQASRIFKDRERIQFEVNLVMLKKSLFSLHLNRNNRYWPRYQRASRHPAGKVHLPIDPPPFSD</sequence>